<evidence type="ECO:0000313" key="7">
    <source>
        <dbReference type="Proteomes" id="UP000634476"/>
    </source>
</evidence>
<organism evidence="6 7">
    <name type="scientific">Planobispora takensis</name>
    <dbReference type="NCBI Taxonomy" id="1367882"/>
    <lineage>
        <taxon>Bacteria</taxon>
        <taxon>Bacillati</taxon>
        <taxon>Actinomycetota</taxon>
        <taxon>Actinomycetes</taxon>
        <taxon>Streptosporangiales</taxon>
        <taxon>Streptosporangiaceae</taxon>
        <taxon>Planobispora</taxon>
    </lineage>
</organism>
<comment type="caution">
    <text evidence="6">The sequence shown here is derived from an EMBL/GenBank/DDBJ whole genome shotgun (WGS) entry which is preliminary data.</text>
</comment>
<dbReference type="Proteomes" id="UP000634476">
    <property type="component" value="Unassembled WGS sequence"/>
</dbReference>
<accession>A0A8J3SUW0</accession>
<dbReference type="Pfam" id="PF00440">
    <property type="entry name" value="TetR_N"/>
    <property type="match status" value="1"/>
</dbReference>
<proteinExistence type="predicted"/>
<dbReference type="PROSITE" id="PS50977">
    <property type="entry name" value="HTH_TETR_2"/>
    <property type="match status" value="1"/>
</dbReference>
<evidence type="ECO:0000313" key="6">
    <source>
        <dbReference type="EMBL" id="GII00673.1"/>
    </source>
</evidence>
<feature type="domain" description="HTH tetR-type" evidence="5">
    <location>
        <begin position="23"/>
        <end position="83"/>
    </location>
</feature>
<dbReference type="InterPro" id="IPR001647">
    <property type="entry name" value="HTH_TetR"/>
</dbReference>
<dbReference type="Gene3D" id="1.10.357.10">
    <property type="entry name" value="Tetracycline Repressor, domain 2"/>
    <property type="match status" value="1"/>
</dbReference>
<keyword evidence="3" id="KW-0804">Transcription</keyword>
<dbReference type="InterPro" id="IPR009057">
    <property type="entry name" value="Homeodomain-like_sf"/>
</dbReference>
<dbReference type="InterPro" id="IPR004111">
    <property type="entry name" value="Repressor_TetR_C"/>
</dbReference>
<dbReference type="SUPFAM" id="SSF46689">
    <property type="entry name" value="Homeodomain-like"/>
    <property type="match status" value="1"/>
</dbReference>
<dbReference type="GO" id="GO:0000976">
    <property type="term" value="F:transcription cis-regulatory region binding"/>
    <property type="evidence" value="ECO:0007669"/>
    <property type="project" value="TreeGrafter"/>
</dbReference>
<dbReference type="Pfam" id="PF02909">
    <property type="entry name" value="TetR_C_1"/>
    <property type="match status" value="1"/>
</dbReference>
<evidence type="ECO:0000256" key="4">
    <source>
        <dbReference type="PROSITE-ProRule" id="PRU00335"/>
    </source>
</evidence>
<dbReference type="GO" id="GO:0045892">
    <property type="term" value="P:negative regulation of DNA-templated transcription"/>
    <property type="evidence" value="ECO:0007669"/>
    <property type="project" value="InterPro"/>
</dbReference>
<dbReference type="EMBL" id="BOOK01000017">
    <property type="protein sequence ID" value="GII00673.1"/>
    <property type="molecule type" value="Genomic_DNA"/>
</dbReference>
<evidence type="ECO:0000256" key="1">
    <source>
        <dbReference type="ARBA" id="ARBA00023015"/>
    </source>
</evidence>
<keyword evidence="2 4" id="KW-0238">DNA-binding</keyword>
<protein>
    <submittedName>
        <fullName evidence="6">Transcriptional regulator</fullName>
    </submittedName>
</protein>
<gene>
    <name evidence="6" type="ORF">Pta02_26810</name>
</gene>
<keyword evidence="1" id="KW-0805">Transcription regulation</keyword>
<dbReference type="AlphaFoldDB" id="A0A8J3SUW0"/>
<dbReference type="PANTHER" id="PTHR30055:SF151">
    <property type="entry name" value="TRANSCRIPTIONAL REGULATORY PROTEIN"/>
    <property type="match status" value="1"/>
</dbReference>
<dbReference type="RefSeq" id="WP_203875088.1">
    <property type="nucleotide sequence ID" value="NZ_BOOK01000017.1"/>
</dbReference>
<evidence type="ECO:0000256" key="2">
    <source>
        <dbReference type="ARBA" id="ARBA00023125"/>
    </source>
</evidence>
<feature type="DNA-binding region" description="H-T-H motif" evidence="4">
    <location>
        <begin position="46"/>
        <end position="65"/>
    </location>
</feature>
<keyword evidence="7" id="KW-1185">Reference proteome</keyword>
<reference evidence="6" key="1">
    <citation type="submission" date="2021-01" db="EMBL/GenBank/DDBJ databases">
        <title>Whole genome shotgun sequence of Planobispora takensis NBRC 109077.</title>
        <authorList>
            <person name="Komaki H."/>
            <person name="Tamura T."/>
        </authorList>
    </citation>
    <scope>NUCLEOTIDE SEQUENCE</scope>
    <source>
        <strain evidence="6">NBRC 109077</strain>
    </source>
</reference>
<dbReference type="PANTHER" id="PTHR30055">
    <property type="entry name" value="HTH-TYPE TRANSCRIPTIONAL REGULATOR RUTR"/>
    <property type="match status" value="1"/>
</dbReference>
<evidence type="ECO:0000259" key="5">
    <source>
        <dbReference type="PROSITE" id="PS50977"/>
    </source>
</evidence>
<dbReference type="GO" id="GO:0003700">
    <property type="term" value="F:DNA-binding transcription factor activity"/>
    <property type="evidence" value="ECO:0007669"/>
    <property type="project" value="TreeGrafter"/>
</dbReference>
<dbReference type="InterPro" id="IPR050109">
    <property type="entry name" value="HTH-type_TetR-like_transc_reg"/>
</dbReference>
<name>A0A8J3SUW0_9ACTN</name>
<dbReference type="InterPro" id="IPR036271">
    <property type="entry name" value="Tet_transcr_reg_TetR-rel_C_sf"/>
</dbReference>
<dbReference type="PRINTS" id="PR00455">
    <property type="entry name" value="HTHTETR"/>
</dbReference>
<sequence>MSEELPALPWDRSRRRAAPVRVPLTPERIVDAAYVVLDREGYDKLSMRQVAAELGVAVSALYTHVSSKDELLELMYLRLFRGWEVPDPDPARWREQVAEFAREGLDRLRRHRDLARISMVGVPFSPEVLPQMEKLVTIFRLAGLPDPVAARAGDLLSTLVDAFAFEESIWQDRYRDSSDFSWTKVSETFQQYFEDLPPDRFPNLSALAPHMVSGSQNDRFDLAVEIVIRGLASFVEEAATAGESGDRSAPAGEPR</sequence>
<evidence type="ECO:0000256" key="3">
    <source>
        <dbReference type="ARBA" id="ARBA00023163"/>
    </source>
</evidence>
<dbReference type="SUPFAM" id="SSF48498">
    <property type="entry name" value="Tetracyclin repressor-like, C-terminal domain"/>
    <property type="match status" value="1"/>
</dbReference>